<sequence length="267" mass="29030">MRDDMARNAAAWEQTLRSTIALAGDFDASHYDLSTDCPGWTVKDVLSHLISVERMLLGEALPEHPLPDDLPHVRNDFGRLLEIGVDVRRPVPGEQVLAELAEVLDLRLAALPGIDPEQPTTLPTGATGTYALFMEFRAFDCYVHEQDIRRAVNRPGNLDAPAAQCARARLAPGLPYVFAKRAGARPGQSLRLEVTGPAAFTAYIAVAEDGKARETEPVPDPTVTLRMDWESYLKLASGRCTPESVAVTTTGDTTLATRILTNMAVTP</sequence>
<evidence type="ECO:0000313" key="3">
    <source>
        <dbReference type="Proteomes" id="UP000236723"/>
    </source>
</evidence>
<keyword evidence="3" id="KW-1185">Reference proteome</keyword>
<dbReference type="Pfam" id="PF11716">
    <property type="entry name" value="MDMPI_N"/>
    <property type="match status" value="1"/>
</dbReference>
<dbReference type="RefSeq" id="WP_103936661.1">
    <property type="nucleotide sequence ID" value="NZ_FNVO01000002.1"/>
</dbReference>
<feature type="domain" description="Mycothiol-dependent maleylpyruvate isomerase metal-binding" evidence="1">
    <location>
        <begin position="17"/>
        <end position="149"/>
    </location>
</feature>
<dbReference type="InterPro" id="IPR036527">
    <property type="entry name" value="SCP2_sterol-bd_dom_sf"/>
</dbReference>
<dbReference type="Gene3D" id="1.20.120.450">
    <property type="entry name" value="dinb family like domain"/>
    <property type="match status" value="1"/>
</dbReference>
<gene>
    <name evidence="2" type="ORF">SAMN04489712_102407</name>
</gene>
<dbReference type="EMBL" id="FNVO01000002">
    <property type="protein sequence ID" value="SEF89229.1"/>
    <property type="molecule type" value="Genomic_DNA"/>
</dbReference>
<reference evidence="3" key="1">
    <citation type="submission" date="2016-10" db="EMBL/GenBank/DDBJ databases">
        <authorList>
            <person name="Varghese N."/>
            <person name="Submissions S."/>
        </authorList>
    </citation>
    <scope>NUCLEOTIDE SEQUENCE [LARGE SCALE GENOMIC DNA]</scope>
    <source>
        <strain evidence="3">DSM 43163</strain>
    </source>
</reference>
<evidence type="ECO:0000259" key="1">
    <source>
        <dbReference type="Pfam" id="PF11716"/>
    </source>
</evidence>
<proteinExistence type="predicted"/>
<protein>
    <submittedName>
        <fullName evidence="2">TIGR03083 family protein</fullName>
    </submittedName>
</protein>
<evidence type="ECO:0000313" key="2">
    <source>
        <dbReference type="EMBL" id="SEF89229.1"/>
    </source>
</evidence>
<dbReference type="AlphaFoldDB" id="A0A1H5VPJ9"/>
<dbReference type="InterPro" id="IPR024344">
    <property type="entry name" value="MDMPI_metal-binding"/>
</dbReference>
<dbReference type="SUPFAM" id="SSF55718">
    <property type="entry name" value="SCP-like"/>
    <property type="match status" value="1"/>
</dbReference>
<name>A0A1H5VPJ9_9ACTN</name>
<dbReference type="GO" id="GO:0046872">
    <property type="term" value="F:metal ion binding"/>
    <property type="evidence" value="ECO:0007669"/>
    <property type="project" value="InterPro"/>
</dbReference>
<dbReference type="SUPFAM" id="SSF109854">
    <property type="entry name" value="DinB/YfiT-like putative metalloenzymes"/>
    <property type="match status" value="1"/>
</dbReference>
<dbReference type="InterPro" id="IPR017517">
    <property type="entry name" value="Maleyloyr_isom"/>
</dbReference>
<accession>A0A1H5VPJ9</accession>
<organism evidence="2 3">
    <name type="scientific">Thermomonospora echinospora</name>
    <dbReference type="NCBI Taxonomy" id="1992"/>
    <lineage>
        <taxon>Bacteria</taxon>
        <taxon>Bacillati</taxon>
        <taxon>Actinomycetota</taxon>
        <taxon>Actinomycetes</taxon>
        <taxon>Streptosporangiales</taxon>
        <taxon>Thermomonosporaceae</taxon>
        <taxon>Thermomonospora</taxon>
    </lineage>
</organism>
<dbReference type="NCBIfam" id="TIGR03083">
    <property type="entry name" value="maleylpyruvate isomerase family mycothiol-dependent enzyme"/>
    <property type="match status" value="1"/>
</dbReference>
<dbReference type="OrthoDB" id="154293at2"/>
<dbReference type="InterPro" id="IPR034660">
    <property type="entry name" value="DinB/YfiT-like"/>
</dbReference>
<dbReference type="Proteomes" id="UP000236723">
    <property type="component" value="Unassembled WGS sequence"/>
</dbReference>